<dbReference type="Pfam" id="PF22659">
    <property type="entry name" value="YycE-like_C"/>
    <property type="match status" value="1"/>
</dbReference>
<dbReference type="CDD" id="cd06587">
    <property type="entry name" value="VOC"/>
    <property type="match status" value="1"/>
</dbReference>
<proteinExistence type="predicted"/>
<organism evidence="2 3">
    <name type="scientific">Ophiostoma piceae (strain UAMH 11346)</name>
    <name type="common">Sap stain fungus</name>
    <dbReference type="NCBI Taxonomy" id="1262450"/>
    <lineage>
        <taxon>Eukaryota</taxon>
        <taxon>Fungi</taxon>
        <taxon>Dikarya</taxon>
        <taxon>Ascomycota</taxon>
        <taxon>Pezizomycotina</taxon>
        <taxon>Sordariomycetes</taxon>
        <taxon>Sordariomycetidae</taxon>
        <taxon>Ophiostomatales</taxon>
        <taxon>Ophiostomataceae</taxon>
        <taxon>Ophiostoma</taxon>
    </lineage>
</organism>
<evidence type="ECO:0000313" key="3">
    <source>
        <dbReference type="Proteomes" id="UP000016923"/>
    </source>
</evidence>
<accession>S3BWF0</accession>
<evidence type="ECO:0000259" key="1">
    <source>
        <dbReference type="PROSITE" id="PS51819"/>
    </source>
</evidence>
<dbReference type="InterPro" id="IPR029068">
    <property type="entry name" value="Glyas_Bleomycin-R_OHBP_Dase"/>
</dbReference>
<feature type="domain" description="VOC" evidence="1">
    <location>
        <begin position="3"/>
        <end position="127"/>
    </location>
</feature>
<dbReference type="InterPro" id="IPR058998">
    <property type="entry name" value="YycE-like_N"/>
</dbReference>
<dbReference type="Pfam" id="PF22658">
    <property type="entry name" value="YycE-like_N"/>
    <property type="match status" value="1"/>
</dbReference>
<reference evidence="2 3" key="1">
    <citation type="journal article" date="2013" name="BMC Genomics">
        <title>The genome and transcriptome of the pine saprophyte Ophiostoma piceae, and a comparison with the bark beetle-associated pine pathogen Grosmannia clavigera.</title>
        <authorList>
            <person name="Haridas S."/>
            <person name="Wang Y."/>
            <person name="Lim L."/>
            <person name="Massoumi Alamouti S."/>
            <person name="Jackman S."/>
            <person name="Docking R."/>
            <person name="Robertson G."/>
            <person name="Birol I."/>
            <person name="Bohlmann J."/>
            <person name="Breuil C."/>
        </authorList>
    </citation>
    <scope>NUCLEOTIDE SEQUENCE [LARGE SCALE GENOMIC DNA]</scope>
    <source>
        <strain evidence="2 3">UAMH 11346</strain>
    </source>
</reference>
<dbReference type="OrthoDB" id="2338662at2759"/>
<dbReference type="InterPro" id="IPR058997">
    <property type="entry name" value="YycE-like_C"/>
</dbReference>
<dbReference type="PROSITE" id="PS51819">
    <property type="entry name" value="VOC"/>
    <property type="match status" value="1"/>
</dbReference>
<evidence type="ECO:0000313" key="2">
    <source>
        <dbReference type="EMBL" id="EPE04877.1"/>
    </source>
</evidence>
<dbReference type="Proteomes" id="UP000016923">
    <property type="component" value="Unassembled WGS sequence"/>
</dbReference>
<protein>
    <submittedName>
        <fullName evidence="2">Prolyl endopeptidase</fullName>
    </submittedName>
</protein>
<dbReference type="Gene3D" id="3.10.180.10">
    <property type="entry name" value="2,3-Dihydroxybiphenyl 1,2-Dioxygenase, domain 1"/>
    <property type="match status" value="1"/>
</dbReference>
<gene>
    <name evidence="2" type="ORF">F503_00031</name>
</gene>
<dbReference type="InterPro" id="IPR037523">
    <property type="entry name" value="VOC_core"/>
</dbReference>
<dbReference type="OMA" id="HLEFTHH"/>
<name>S3BWF0_OPHP1</name>
<keyword evidence="3" id="KW-1185">Reference proteome</keyword>
<dbReference type="HOGENOM" id="CLU_107214_1_0_1"/>
<dbReference type="eggNOG" id="ENOG502S8G7">
    <property type="taxonomic scope" value="Eukaryota"/>
</dbReference>
<dbReference type="AlphaFoldDB" id="S3BWF0"/>
<sequence length="149" mass="16613">MASATHLRVARPTNNIAALIPFYCDGLGFSELFRFQDHDGFDGVMLGAPKSPYHFEFTTKTGHDAGRAPTQDNLLVFYLPDKTVHEAAINRMVAAGISAVPAFNPYWDVHGKTFEDADGYRVVLAHKGYGRYADVQRDIEQMMITRCAK</sequence>
<dbReference type="SUPFAM" id="SSF54593">
    <property type="entry name" value="Glyoxalase/Bleomycin resistance protein/Dihydroxybiphenyl dioxygenase"/>
    <property type="match status" value="1"/>
</dbReference>
<dbReference type="VEuPathDB" id="FungiDB:F503_00031"/>
<dbReference type="EMBL" id="KE148158">
    <property type="protein sequence ID" value="EPE04877.1"/>
    <property type="molecule type" value="Genomic_DNA"/>
</dbReference>